<accession>A0A422NL35</accession>
<feature type="region of interest" description="Disordered" evidence="1">
    <location>
        <begin position="1"/>
        <end position="22"/>
    </location>
</feature>
<keyword evidence="3" id="KW-1185">Reference proteome</keyword>
<evidence type="ECO:0000256" key="1">
    <source>
        <dbReference type="SAM" id="MobiDB-lite"/>
    </source>
</evidence>
<proteinExistence type="predicted"/>
<evidence type="ECO:0000313" key="2">
    <source>
        <dbReference type="EMBL" id="RNF06200.1"/>
    </source>
</evidence>
<organism evidence="2 3">
    <name type="scientific">Trypanosoma rangeli</name>
    <dbReference type="NCBI Taxonomy" id="5698"/>
    <lineage>
        <taxon>Eukaryota</taxon>
        <taxon>Discoba</taxon>
        <taxon>Euglenozoa</taxon>
        <taxon>Kinetoplastea</taxon>
        <taxon>Metakinetoplastina</taxon>
        <taxon>Trypanosomatida</taxon>
        <taxon>Trypanosomatidae</taxon>
        <taxon>Trypanosoma</taxon>
        <taxon>Herpetosoma</taxon>
    </lineage>
</organism>
<dbReference type="RefSeq" id="XP_029239128.1">
    <property type="nucleotide sequence ID" value="XM_029381035.1"/>
</dbReference>
<reference evidence="2 3" key="1">
    <citation type="journal article" date="2018" name="BMC Genomics">
        <title>Genomic comparison of Trypanosoma conorhini and Trypanosoma rangeli to Trypanosoma cruzi strains of high and low virulence.</title>
        <authorList>
            <person name="Bradwell K.R."/>
            <person name="Koparde V.N."/>
            <person name="Matveyev A.V."/>
            <person name="Serrano M.G."/>
            <person name="Alves J.M."/>
            <person name="Parikh H."/>
            <person name="Huang B."/>
            <person name="Lee V."/>
            <person name="Espinosa-Alvarez O."/>
            <person name="Ortiz P.A."/>
            <person name="Costa-Martins A.G."/>
            <person name="Teixeira M.M."/>
            <person name="Buck G.A."/>
        </authorList>
    </citation>
    <scope>NUCLEOTIDE SEQUENCE [LARGE SCALE GENOMIC DNA]</scope>
    <source>
        <strain evidence="2 3">AM80</strain>
    </source>
</reference>
<dbReference type="AlphaFoldDB" id="A0A422NL35"/>
<dbReference type="GeneID" id="40328024"/>
<comment type="caution">
    <text evidence="2">The sequence shown here is derived from an EMBL/GenBank/DDBJ whole genome shotgun (WGS) entry which is preliminary data.</text>
</comment>
<sequence>MASTERRHFSYPSPYRKGPWPPQAGAESLALFIRPRDLARALSRTTPAPACSCENSEASPRGGPQRRGSHGGVAAEIPTEKRKRQGRVAGEQQPKGLGHWWWWWCSGALSDAVAALAQGRPHRLCVYVCVLVRGAGTGGPPPRTLAKSTHSPVSN</sequence>
<feature type="region of interest" description="Disordered" evidence="1">
    <location>
        <begin position="46"/>
        <end position="93"/>
    </location>
</feature>
<protein>
    <submittedName>
        <fullName evidence="2">Uncharacterized protein</fullName>
    </submittedName>
</protein>
<dbReference type="EMBL" id="MKGL01000115">
    <property type="protein sequence ID" value="RNF06200.1"/>
    <property type="molecule type" value="Genomic_DNA"/>
</dbReference>
<gene>
    <name evidence="2" type="ORF">TraAM80_04091</name>
</gene>
<dbReference type="Proteomes" id="UP000283634">
    <property type="component" value="Unassembled WGS sequence"/>
</dbReference>
<name>A0A422NL35_TRYRA</name>
<evidence type="ECO:0000313" key="3">
    <source>
        <dbReference type="Proteomes" id="UP000283634"/>
    </source>
</evidence>